<keyword evidence="12 17" id="KW-0456">Lyase</keyword>
<comment type="catalytic activity">
    <reaction evidence="1 18 19">
        <text>(6R)-NADHX = (6S)-NADHX</text>
        <dbReference type="Rhea" id="RHEA:32215"/>
        <dbReference type="ChEBI" id="CHEBI:64074"/>
        <dbReference type="ChEBI" id="CHEBI:64075"/>
        <dbReference type="EC" id="5.1.99.6"/>
    </reaction>
</comment>
<feature type="binding site" evidence="17">
    <location>
        <begin position="395"/>
        <end position="399"/>
    </location>
    <ligand>
        <name>AMP</name>
        <dbReference type="ChEBI" id="CHEBI:456215"/>
    </ligand>
</feature>
<dbReference type="SUPFAM" id="SSF53613">
    <property type="entry name" value="Ribokinase-like"/>
    <property type="match status" value="1"/>
</dbReference>
<protein>
    <recommendedName>
        <fullName evidence="19">Bifunctional NAD(P)H-hydrate repair enzyme</fullName>
    </recommendedName>
    <alternativeName>
        <fullName evidence="19">Nicotinamide nucleotide repair protein</fullName>
    </alternativeName>
    <domain>
        <recommendedName>
            <fullName evidence="19">ADP-dependent (S)-NAD(P)H-hydrate dehydratase</fullName>
            <ecNumber evidence="19">4.2.1.136</ecNumber>
        </recommendedName>
        <alternativeName>
            <fullName evidence="19">ADP-dependent NAD(P)HX dehydratase</fullName>
        </alternativeName>
    </domain>
    <domain>
        <recommendedName>
            <fullName evidence="19">NAD(P)H-hydrate epimerase</fullName>
            <ecNumber evidence="19">5.1.99.6</ecNumber>
        </recommendedName>
    </domain>
</protein>
<dbReference type="HAMAP" id="MF_01965">
    <property type="entry name" value="NADHX_dehydratase"/>
    <property type="match status" value="1"/>
</dbReference>
<feature type="binding site" evidence="18">
    <location>
        <position position="123"/>
    </location>
    <ligand>
        <name>K(+)</name>
        <dbReference type="ChEBI" id="CHEBI:29103"/>
    </ligand>
</feature>
<evidence type="ECO:0000256" key="19">
    <source>
        <dbReference type="PIRNR" id="PIRNR017184"/>
    </source>
</evidence>
<evidence type="ECO:0000256" key="15">
    <source>
        <dbReference type="ARBA" id="ARBA00048238"/>
    </source>
</evidence>
<dbReference type="InterPro" id="IPR030677">
    <property type="entry name" value="Nnr"/>
</dbReference>
<evidence type="ECO:0000256" key="12">
    <source>
        <dbReference type="ARBA" id="ARBA00023239"/>
    </source>
</evidence>
<dbReference type="InterPro" id="IPR017953">
    <property type="entry name" value="Carbohydrate_kinase_pred_CS"/>
</dbReference>
<comment type="caution">
    <text evidence="22">The sequence shown here is derived from an EMBL/GenBank/DDBJ whole genome shotgun (WGS) entry which is preliminary data.</text>
</comment>
<dbReference type="Pfam" id="PF03853">
    <property type="entry name" value="YjeF_N"/>
    <property type="match status" value="1"/>
</dbReference>
<evidence type="ECO:0000256" key="1">
    <source>
        <dbReference type="ARBA" id="ARBA00000013"/>
    </source>
</evidence>
<dbReference type="PANTHER" id="PTHR12592">
    <property type="entry name" value="ATP-DEPENDENT (S)-NAD(P)H-HYDRATE DEHYDRATASE FAMILY MEMBER"/>
    <property type="match status" value="1"/>
</dbReference>
<comment type="function">
    <text evidence="18">Catalyzes the epimerization of the S- and R-forms of NAD(P)HX, a damaged form of NAD(P)H that is a result of enzymatic or heat-dependent hydration. This is a prerequisite for the S-specific NAD(P)H-hydrate dehydratase to allow the repair of both epimers of NAD(P)HX.</text>
</comment>
<dbReference type="PROSITE" id="PS01050">
    <property type="entry name" value="YJEF_C_2"/>
    <property type="match status" value="1"/>
</dbReference>
<evidence type="ECO:0000256" key="11">
    <source>
        <dbReference type="ARBA" id="ARBA00023235"/>
    </source>
</evidence>
<keyword evidence="5 18" id="KW-0479">Metal-binding</keyword>
<dbReference type="PROSITE" id="PS51383">
    <property type="entry name" value="YJEF_C_3"/>
    <property type="match status" value="1"/>
</dbReference>
<dbReference type="InterPro" id="IPR029056">
    <property type="entry name" value="Ribokinase-like"/>
</dbReference>
<keyword evidence="9 18" id="KW-0630">Potassium</keyword>
<comment type="function">
    <text evidence="14 19">Bifunctional enzyme that catalyzes the epimerization of the S- and R-forms of NAD(P)HX and the dehydration of the S-form of NAD(P)HX at the expense of ADP, which is converted to AMP. This allows the repair of both epimers of NAD(P)HX, a damaged form of NAD(P)H that is a result of enzymatic or heat-dependent hydration.</text>
</comment>
<feature type="binding site" evidence="17">
    <location>
        <position position="311"/>
    </location>
    <ligand>
        <name>(6S)-NADPHX</name>
        <dbReference type="ChEBI" id="CHEBI:64076"/>
    </ligand>
</feature>
<evidence type="ECO:0000256" key="17">
    <source>
        <dbReference type="HAMAP-Rule" id="MF_01965"/>
    </source>
</evidence>
<dbReference type="EC" id="4.2.1.136" evidence="19"/>
<dbReference type="Gene3D" id="3.40.1190.20">
    <property type="match status" value="1"/>
</dbReference>
<dbReference type="InterPro" id="IPR004443">
    <property type="entry name" value="YjeF_N_dom"/>
</dbReference>
<evidence type="ECO:0000256" key="4">
    <source>
        <dbReference type="ARBA" id="ARBA00009524"/>
    </source>
</evidence>
<feature type="binding site" evidence="18">
    <location>
        <position position="61"/>
    </location>
    <ligand>
        <name>K(+)</name>
        <dbReference type="ChEBI" id="CHEBI:29103"/>
    </ligand>
</feature>
<feature type="domain" description="YjeF N-terminal" evidence="21">
    <location>
        <begin position="13"/>
        <end position="211"/>
    </location>
</feature>
<dbReference type="InterPro" id="IPR036652">
    <property type="entry name" value="YjeF_N_dom_sf"/>
</dbReference>
<feature type="binding site" evidence="17">
    <location>
        <position position="424"/>
    </location>
    <ligand>
        <name>AMP</name>
        <dbReference type="ChEBI" id="CHEBI:456215"/>
    </ligand>
</feature>
<accession>A0ABQ3BVL8</accession>
<evidence type="ECO:0000256" key="14">
    <source>
        <dbReference type="ARBA" id="ARBA00025153"/>
    </source>
</evidence>
<dbReference type="Proteomes" id="UP000643403">
    <property type="component" value="Unassembled WGS sequence"/>
</dbReference>
<evidence type="ECO:0000256" key="8">
    <source>
        <dbReference type="ARBA" id="ARBA00022857"/>
    </source>
</evidence>
<dbReference type="NCBIfam" id="TIGR00196">
    <property type="entry name" value="yjeF_cterm"/>
    <property type="match status" value="1"/>
</dbReference>
<comment type="function">
    <text evidence="17">Catalyzes the dehydration of the S-form of NAD(P)HX at the expense of ADP, which is converted to AMP. Together with NAD(P)HX epimerase, which catalyzes the epimerization of the S- and R-forms, the enzyme allows the repair of both epimers of NAD(P)HX, a damaged form of NAD(P)H that is a result of enzymatic or heat-dependent hydration.</text>
</comment>
<keyword evidence="23" id="KW-1185">Reference proteome</keyword>
<sequence>MRDLSPLFATDSVRRFEADAIAVAADEAVLMERAGQAAWRRALELWPSAARLLVVCGAGGNGGDGFVFARLAHESGRQVTVVEHAPRGIHHAAAAAARSRFVDAGGNVEPWRDALPDADLVVDALLGIGLTAEPRNDAAAAISAINAHAAPVLALDVPSGVDARGVPGEAVRAQATIEFLLPKAVLRTGRALECAGRLSCAALEVTGVTPPAPNALLADASGLSRWLRPRRSDTHKGEQGRVACVGGDTGSAGAILLCAEAAARTGAGLVRVHTRDAHHAALLARRPELMATPECEGVDVDWPDAIAIGPGLGQGNWGFAHLHRVLQADIACVLDADAVTIVARHGFTLPTRSVLTPHPGEAARLLGTTTNDVQRDRFGSAAAIADRYRAVVVLKGAGTIVAAAGRVPLVLDAGNPGMATGGMGDVLAGVIAALMGQGMAPFDAACAGALLHSAAGDAAAADGERGLLAADLMPQLRRLANPA</sequence>
<comment type="cofactor">
    <cofactor evidence="17">
        <name>Mg(2+)</name>
        <dbReference type="ChEBI" id="CHEBI:18420"/>
    </cofactor>
</comment>
<dbReference type="PANTHER" id="PTHR12592:SF0">
    <property type="entry name" value="ATP-DEPENDENT (S)-NAD(P)H-HYDRATE DEHYDRATASE"/>
    <property type="match status" value="1"/>
</dbReference>
<evidence type="ECO:0000313" key="22">
    <source>
        <dbReference type="EMBL" id="GGZ58915.1"/>
    </source>
</evidence>
<evidence type="ECO:0000259" key="21">
    <source>
        <dbReference type="PROSITE" id="PS51385"/>
    </source>
</evidence>
<feature type="binding site" evidence="18">
    <location>
        <position position="156"/>
    </location>
    <ligand>
        <name>(6S)-NADPHX</name>
        <dbReference type="ChEBI" id="CHEBI:64076"/>
    </ligand>
</feature>
<evidence type="ECO:0000256" key="6">
    <source>
        <dbReference type="ARBA" id="ARBA00022741"/>
    </source>
</evidence>
<organism evidence="22 23">
    <name type="scientific">Cognatilysobacter xinjiangensis</name>
    <dbReference type="NCBI Taxonomy" id="546892"/>
    <lineage>
        <taxon>Bacteria</taxon>
        <taxon>Pseudomonadati</taxon>
        <taxon>Pseudomonadota</taxon>
        <taxon>Gammaproteobacteria</taxon>
        <taxon>Lysobacterales</taxon>
        <taxon>Lysobacteraceae</taxon>
        <taxon>Cognatilysobacter</taxon>
    </lineage>
</organism>
<evidence type="ECO:0000259" key="20">
    <source>
        <dbReference type="PROSITE" id="PS51383"/>
    </source>
</evidence>
<feature type="binding site" evidence="18">
    <location>
        <begin position="127"/>
        <end position="133"/>
    </location>
    <ligand>
        <name>(6S)-NADPHX</name>
        <dbReference type="ChEBI" id="CHEBI:64076"/>
    </ligand>
</feature>
<feature type="domain" description="YjeF C-terminal" evidence="20">
    <location>
        <begin position="219"/>
        <end position="483"/>
    </location>
</feature>
<evidence type="ECO:0000256" key="10">
    <source>
        <dbReference type="ARBA" id="ARBA00023027"/>
    </source>
</evidence>
<proteinExistence type="inferred from homology"/>
<feature type="binding site" evidence="18">
    <location>
        <begin position="60"/>
        <end position="64"/>
    </location>
    <ligand>
        <name>(6S)-NADPHX</name>
        <dbReference type="ChEBI" id="CHEBI:64076"/>
    </ligand>
</feature>
<evidence type="ECO:0000313" key="23">
    <source>
        <dbReference type="Proteomes" id="UP000643403"/>
    </source>
</evidence>
<keyword evidence="7 17" id="KW-0067">ATP-binding</keyword>
<keyword evidence="11 18" id="KW-0413">Isomerase</keyword>
<evidence type="ECO:0000256" key="18">
    <source>
        <dbReference type="HAMAP-Rule" id="MF_01966"/>
    </source>
</evidence>
<evidence type="ECO:0000256" key="7">
    <source>
        <dbReference type="ARBA" id="ARBA00022840"/>
    </source>
</evidence>
<comment type="similarity">
    <text evidence="4 19">In the C-terminal section; belongs to the NnrD/CARKD family.</text>
</comment>
<evidence type="ECO:0000256" key="16">
    <source>
        <dbReference type="ARBA" id="ARBA00049209"/>
    </source>
</evidence>
<comment type="similarity">
    <text evidence="3 19">In the N-terminal section; belongs to the NnrE/AIBP family.</text>
</comment>
<dbReference type="EC" id="5.1.99.6" evidence="19"/>
<evidence type="ECO:0000256" key="9">
    <source>
        <dbReference type="ARBA" id="ARBA00022958"/>
    </source>
</evidence>
<comment type="catalytic activity">
    <reaction evidence="2 18 19">
        <text>(6R)-NADPHX = (6S)-NADPHX</text>
        <dbReference type="Rhea" id="RHEA:32227"/>
        <dbReference type="ChEBI" id="CHEBI:64076"/>
        <dbReference type="ChEBI" id="CHEBI:64077"/>
        <dbReference type="EC" id="5.1.99.6"/>
    </reaction>
</comment>
<dbReference type="Pfam" id="PF01256">
    <property type="entry name" value="Carb_kinase"/>
    <property type="match status" value="1"/>
</dbReference>
<dbReference type="RefSeq" id="WP_189447548.1">
    <property type="nucleotide sequence ID" value="NZ_BMXY01000001.1"/>
</dbReference>
<dbReference type="HAMAP" id="MF_01966">
    <property type="entry name" value="NADHX_epimerase"/>
    <property type="match status" value="1"/>
</dbReference>
<comment type="cofactor">
    <cofactor evidence="18 19">
        <name>K(+)</name>
        <dbReference type="ChEBI" id="CHEBI:29103"/>
    </cofactor>
    <text evidence="18 19">Binds 1 potassium ion per subunit.</text>
</comment>
<feature type="binding site" evidence="17">
    <location>
        <position position="425"/>
    </location>
    <ligand>
        <name>(6S)-NADPHX</name>
        <dbReference type="ChEBI" id="CHEBI:64076"/>
    </ligand>
</feature>
<dbReference type="SUPFAM" id="SSF64153">
    <property type="entry name" value="YjeF N-terminal domain-like"/>
    <property type="match status" value="1"/>
</dbReference>
<comment type="similarity">
    <text evidence="17">Belongs to the NnrD/CARKD family.</text>
</comment>
<comment type="similarity">
    <text evidence="18">Belongs to the NnrE/AIBP family.</text>
</comment>
<keyword evidence="13" id="KW-0511">Multifunctional enzyme</keyword>
<keyword evidence="6 17" id="KW-0547">Nucleotide-binding</keyword>
<comment type="subunit">
    <text evidence="17">Homotetramer.</text>
</comment>
<feature type="binding site" evidence="18">
    <location>
        <position position="159"/>
    </location>
    <ligand>
        <name>K(+)</name>
        <dbReference type="ChEBI" id="CHEBI:29103"/>
    </ligand>
</feature>
<evidence type="ECO:0000256" key="13">
    <source>
        <dbReference type="ARBA" id="ARBA00023268"/>
    </source>
</evidence>
<dbReference type="PIRSF" id="PIRSF017184">
    <property type="entry name" value="Nnr"/>
    <property type="match status" value="1"/>
</dbReference>
<reference evidence="23" key="1">
    <citation type="journal article" date="2019" name="Int. J. Syst. Evol. Microbiol.">
        <title>The Global Catalogue of Microorganisms (GCM) 10K type strain sequencing project: providing services to taxonomists for standard genome sequencing and annotation.</title>
        <authorList>
            <consortium name="The Broad Institute Genomics Platform"/>
            <consortium name="The Broad Institute Genome Sequencing Center for Infectious Disease"/>
            <person name="Wu L."/>
            <person name="Ma J."/>
        </authorList>
    </citation>
    <scope>NUCLEOTIDE SEQUENCE [LARGE SCALE GENOMIC DNA]</scope>
    <source>
        <strain evidence="23">KCTC 22558</strain>
    </source>
</reference>
<evidence type="ECO:0000256" key="3">
    <source>
        <dbReference type="ARBA" id="ARBA00006001"/>
    </source>
</evidence>
<comment type="catalytic activity">
    <reaction evidence="15 17 19">
        <text>(6S)-NADHX + ADP = AMP + phosphate + NADH + H(+)</text>
        <dbReference type="Rhea" id="RHEA:32223"/>
        <dbReference type="ChEBI" id="CHEBI:15378"/>
        <dbReference type="ChEBI" id="CHEBI:43474"/>
        <dbReference type="ChEBI" id="CHEBI:57945"/>
        <dbReference type="ChEBI" id="CHEBI:64074"/>
        <dbReference type="ChEBI" id="CHEBI:456215"/>
        <dbReference type="ChEBI" id="CHEBI:456216"/>
        <dbReference type="EC" id="4.2.1.136"/>
    </reaction>
</comment>
<name>A0ABQ3BVL8_9GAMM</name>
<gene>
    <name evidence="17" type="primary">nnrD</name>
    <name evidence="18" type="synonym">nnrE</name>
    <name evidence="22" type="ORF">GCM10008101_10780</name>
</gene>
<feature type="binding site" evidence="17">
    <location>
        <position position="358"/>
    </location>
    <ligand>
        <name>(6S)-NADPHX</name>
        <dbReference type="ChEBI" id="CHEBI:64076"/>
    </ligand>
</feature>
<keyword evidence="8 17" id="KW-0521">NADP</keyword>
<dbReference type="Gene3D" id="3.40.50.10260">
    <property type="entry name" value="YjeF N-terminal domain"/>
    <property type="match status" value="1"/>
</dbReference>
<dbReference type="InterPro" id="IPR000631">
    <property type="entry name" value="CARKD"/>
</dbReference>
<comment type="caution">
    <text evidence="18">Lacks conserved residue(s) required for the propagation of feature annotation.</text>
</comment>
<dbReference type="EMBL" id="BMXY01000001">
    <property type="protein sequence ID" value="GGZ58915.1"/>
    <property type="molecule type" value="Genomic_DNA"/>
</dbReference>
<dbReference type="CDD" id="cd01171">
    <property type="entry name" value="YXKO-related"/>
    <property type="match status" value="1"/>
</dbReference>
<evidence type="ECO:0000256" key="5">
    <source>
        <dbReference type="ARBA" id="ARBA00022723"/>
    </source>
</evidence>
<comment type="catalytic activity">
    <reaction evidence="16 17 19">
        <text>(6S)-NADPHX + ADP = AMP + phosphate + NADPH + H(+)</text>
        <dbReference type="Rhea" id="RHEA:32235"/>
        <dbReference type="ChEBI" id="CHEBI:15378"/>
        <dbReference type="ChEBI" id="CHEBI:43474"/>
        <dbReference type="ChEBI" id="CHEBI:57783"/>
        <dbReference type="ChEBI" id="CHEBI:64076"/>
        <dbReference type="ChEBI" id="CHEBI:456215"/>
        <dbReference type="ChEBI" id="CHEBI:456216"/>
        <dbReference type="EC" id="4.2.1.136"/>
    </reaction>
</comment>
<dbReference type="NCBIfam" id="TIGR00197">
    <property type="entry name" value="yjeF_nterm"/>
    <property type="match status" value="1"/>
</dbReference>
<dbReference type="PROSITE" id="PS51385">
    <property type="entry name" value="YJEF_N"/>
    <property type="match status" value="1"/>
</dbReference>
<feature type="binding site" evidence="17">
    <location>
        <position position="254"/>
    </location>
    <ligand>
        <name>(6S)-NADPHX</name>
        <dbReference type="ChEBI" id="CHEBI:64076"/>
    </ligand>
</feature>
<evidence type="ECO:0000256" key="2">
    <source>
        <dbReference type="ARBA" id="ARBA00000909"/>
    </source>
</evidence>
<keyword evidence="10 17" id="KW-0520">NAD</keyword>